<dbReference type="PANTHER" id="PTHR31635">
    <property type="entry name" value="REVERSE TRANSCRIPTASE DOMAIN-CONTAINING PROTEIN-RELATED"/>
    <property type="match status" value="1"/>
</dbReference>
<evidence type="ECO:0000313" key="1">
    <source>
        <dbReference type="RefSeq" id="XP_016492827.1"/>
    </source>
</evidence>
<name>A0A1S4BVC1_TOBAC</name>
<sequence length="191" mass="22110">MANSRRRGNCIDRLKVGEEITEDKGLIKEEILSYYQNLYNEKEAWRPSLEFTRLHTLSSNDREDVKSPFEEPDVLAALNSYAPDKVSGPDCYTMAFFQKCWEVLKSNFMGALNHYYQHGHMVKSCNASFIALIPKEKCSIELKDFRLISLIGSVYKLVAKILAERMKRVIRKLDSSQQSAFVKNKKLHMHP</sequence>
<evidence type="ECO:0008006" key="2">
    <source>
        <dbReference type="Google" id="ProtNLM"/>
    </source>
</evidence>
<dbReference type="OrthoDB" id="1938551at2759"/>
<proteinExistence type="predicted"/>
<dbReference type="PANTHER" id="PTHR31635:SF196">
    <property type="entry name" value="REVERSE TRANSCRIPTASE DOMAIN-CONTAINING PROTEIN-RELATED"/>
    <property type="match status" value="1"/>
</dbReference>
<organism evidence="1">
    <name type="scientific">Nicotiana tabacum</name>
    <name type="common">Common tobacco</name>
    <dbReference type="NCBI Taxonomy" id="4097"/>
    <lineage>
        <taxon>Eukaryota</taxon>
        <taxon>Viridiplantae</taxon>
        <taxon>Streptophyta</taxon>
        <taxon>Embryophyta</taxon>
        <taxon>Tracheophyta</taxon>
        <taxon>Spermatophyta</taxon>
        <taxon>Magnoliopsida</taxon>
        <taxon>eudicotyledons</taxon>
        <taxon>Gunneridae</taxon>
        <taxon>Pentapetalae</taxon>
        <taxon>asterids</taxon>
        <taxon>lamiids</taxon>
        <taxon>Solanales</taxon>
        <taxon>Solanaceae</taxon>
        <taxon>Nicotianoideae</taxon>
        <taxon>Nicotianeae</taxon>
        <taxon>Nicotiana</taxon>
    </lineage>
</organism>
<protein>
    <recommendedName>
        <fullName evidence="2">Reverse transcriptase domain-containing protein</fullName>
    </recommendedName>
</protein>
<dbReference type="PaxDb" id="4097-A0A1S4BVC1"/>
<reference evidence="1" key="1">
    <citation type="submission" date="2025-08" db="UniProtKB">
        <authorList>
            <consortium name="RefSeq"/>
        </authorList>
    </citation>
    <scope>IDENTIFICATION</scope>
</reference>
<dbReference type="AlphaFoldDB" id="A0A1S4BVC1"/>
<accession>A0A1S4BVC1</accession>
<dbReference type="KEGG" id="nta:107812285"/>
<dbReference type="STRING" id="4097.A0A1S4BVC1"/>
<gene>
    <name evidence="1" type="primary">LOC107812285</name>
</gene>
<dbReference type="RefSeq" id="XP_016492827.1">
    <property type="nucleotide sequence ID" value="XM_016637341.1"/>
</dbReference>